<comment type="cofactor">
    <cofactor evidence="6">
        <name>FAD</name>
        <dbReference type="ChEBI" id="CHEBI:57692"/>
    </cofactor>
    <text evidence="6">Binds 1 FAD per subunit.</text>
</comment>
<feature type="transmembrane region" description="Helical" evidence="7">
    <location>
        <begin position="7"/>
        <end position="28"/>
    </location>
</feature>
<feature type="binding site" evidence="6">
    <location>
        <position position="50"/>
    </location>
    <ligand>
        <name>FAD</name>
        <dbReference type="ChEBI" id="CHEBI:57692"/>
    </ligand>
</feature>
<dbReference type="InterPro" id="IPR022890">
    <property type="entry name" value="Fd--NADP_Rdtase_type_2"/>
</dbReference>
<evidence type="ECO:0000256" key="5">
    <source>
        <dbReference type="ARBA" id="ARBA00023002"/>
    </source>
</evidence>
<dbReference type="PANTHER" id="PTHR48105">
    <property type="entry name" value="THIOREDOXIN REDUCTASE 1-RELATED-RELATED"/>
    <property type="match status" value="1"/>
</dbReference>
<dbReference type="InterPro" id="IPR050097">
    <property type="entry name" value="Ferredoxin-NADP_redctase_2"/>
</dbReference>
<dbReference type="EMBL" id="PEDM01000003">
    <property type="protein sequence ID" value="PIC05700.1"/>
    <property type="molecule type" value="Genomic_DNA"/>
</dbReference>
<evidence type="ECO:0000256" key="6">
    <source>
        <dbReference type="HAMAP-Rule" id="MF_01685"/>
    </source>
</evidence>
<evidence type="ECO:0000256" key="2">
    <source>
        <dbReference type="ARBA" id="ARBA00022630"/>
    </source>
</evidence>
<dbReference type="PRINTS" id="PR00469">
    <property type="entry name" value="PNDRDTASEII"/>
</dbReference>
<feature type="binding site" evidence="6">
    <location>
        <position position="45"/>
    </location>
    <ligand>
        <name>FAD</name>
        <dbReference type="ChEBI" id="CHEBI:57692"/>
    </ligand>
</feature>
<feature type="binding site" evidence="6">
    <location>
        <position position="37"/>
    </location>
    <ligand>
        <name>FAD</name>
        <dbReference type="ChEBI" id="CHEBI:57692"/>
    </ligand>
</feature>
<comment type="caution">
    <text evidence="6">Lacks conserved residue(s) required for the propagation of feature annotation.</text>
</comment>
<comment type="catalytic activity">
    <reaction evidence="6">
        <text>2 reduced [2Fe-2S]-[ferredoxin] + NADP(+) + H(+) = 2 oxidized [2Fe-2S]-[ferredoxin] + NADPH</text>
        <dbReference type="Rhea" id="RHEA:20125"/>
        <dbReference type="Rhea" id="RHEA-COMP:10000"/>
        <dbReference type="Rhea" id="RHEA-COMP:10001"/>
        <dbReference type="ChEBI" id="CHEBI:15378"/>
        <dbReference type="ChEBI" id="CHEBI:33737"/>
        <dbReference type="ChEBI" id="CHEBI:33738"/>
        <dbReference type="ChEBI" id="CHEBI:57783"/>
        <dbReference type="ChEBI" id="CHEBI:58349"/>
        <dbReference type="EC" id="1.18.1.2"/>
    </reaction>
</comment>
<dbReference type="RefSeq" id="WP_035048471.1">
    <property type="nucleotide sequence ID" value="NZ_PEDM01000003.1"/>
</dbReference>
<dbReference type="SUPFAM" id="SSF51905">
    <property type="entry name" value="FAD/NAD(P)-binding domain"/>
    <property type="match status" value="1"/>
</dbReference>
<dbReference type="HAMAP" id="MF_01685">
    <property type="entry name" value="FENR2"/>
    <property type="match status" value="1"/>
</dbReference>
<dbReference type="GO" id="GO:0004324">
    <property type="term" value="F:ferredoxin-NADP+ reductase activity"/>
    <property type="evidence" value="ECO:0007669"/>
    <property type="project" value="UniProtKB-UniRule"/>
</dbReference>
<keyword evidence="2 6" id="KW-0285">Flavoprotein</keyword>
<keyword evidence="5 6" id="KW-0560">Oxidoreductase</keyword>
<reference evidence="9 10" key="1">
    <citation type="submission" date="2017-10" db="EMBL/GenBank/DDBJ databases">
        <title>Draft genome sequence of Anoxybacillus flavithermus KU2-6-11 from caldera Uzon (Russia:Kamchtka).</title>
        <authorList>
            <person name="Korzhuk A.V."/>
            <person name="Rozanov A.S."/>
            <person name="Bryanskaya A.V."/>
            <person name="Peltek S.E."/>
        </authorList>
    </citation>
    <scope>NUCLEOTIDE SEQUENCE [LARGE SCALE GENOMIC DNA]</scope>
    <source>
        <strain evidence="9 10">KU2-6_11</strain>
    </source>
</reference>
<keyword evidence="7" id="KW-0472">Membrane</keyword>
<evidence type="ECO:0000313" key="10">
    <source>
        <dbReference type="Proteomes" id="UP000230559"/>
    </source>
</evidence>
<evidence type="ECO:0000256" key="7">
    <source>
        <dbReference type="SAM" id="Phobius"/>
    </source>
</evidence>
<dbReference type="Pfam" id="PF07992">
    <property type="entry name" value="Pyr_redox_2"/>
    <property type="match status" value="1"/>
</dbReference>
<proteinExistence type="inferred from homology"/>
<feature type="binding site" evidence="6">
    <location>
        <position position="286"/>
    </location>
    <ligand>
        <name>FAD</name>
        <dbReference type="ChEBI" id="CHEBI:57692"/>
    </ligand>
</feature>
<feature type="binding site" evidence="6">
    <location>
        <position position="124"/>
    </location>
    <ligand>
        <name>FAD</name>
        <dbReference type="ChEBI" id="CHEBI:57692"/>
    </ligand>
</feature>
<comment type="caution">
    <text evidence="9">The sequence shown here is derived from an EMBL/GenBank/DDBJ whole genome shotgun (WGS) entry which is preliminary data.</text>
</comment>
<dbReference type="InterPro" id="IPR023753">
    <property type="entry name" value="FAD/NAD-binding_dom"/>
</dbReference>
<feature type="domain" description="FAD/NAD(P)-binding" evidence="8">
    <location>
        <begin position="8"/>
        <end position="304"/>
    </location>
</feature>
<organism evidence="9 10">
    <name type="scientific">Anoxybacillus flavithermus</name>
    <dbReference type="NCBI Taxonomy" id="33934"/>
    <lineage>
        <taxon>Bacteria</taxon>
        <taxon>Bacillati</taxon>
        <taxon>Bacillota</taxon>
        <taxon>Bacilli</taxon>
        <taxon>Bacillales</taxon>
        <taxon>Anoxybacillaceae</taxon>
        <taxon>Anoxybacillus</taxon>
    </lineage>
</organism>
<keyword evidence="7" id="KW-1133">Transmembrane helix</keyword>
<accession>A0A2G5RSL3</accession>
<evidence type="ECO:0000256" key="4">
    <source>
        <dbReference type="ARBA" id="ARBA00022857"/>
    </source>
</evidence>
<feature type="binding site" evidence="6">
    <location>
        <position position="90"/>
    </location>
    <ligand>
        <name>FAD</name>
        <dbReference type="ChEBI" id="CHEBI:57692"/>
    </ligand>
</feature>
<evidence type="ECO:0000259" key="8">
    <source>
        <dbReference type="Pfam" id="PF07992"/>
    </source>
</evidence>
<comment type="similarity">
    <text evidence="6">Belongs to the ferredoxin--NADP reductase type 2 family.</text>
</comment>
<keyword evidence="4 6" id="KW-0521">NADP</keyword>
<feature type="binding site" evidence="6">
    <location>
        <position position="327"/>
    </location>
    <ligand>
        <name>FAD</name>
        <dbReference type="ChEBI" id="CHEBI:57692"/>
    </ligand>
</feature>
<keyword evidence="7" id="KW-0812">Transmembrane</keyword>
<evidence type="ECO:0000256" key="1">
    <source>
        <dbReference type="ARBA" id="ARBA00011738"/>
    </source>
</evidence>
<dbReference type="GO" id="GO:0050661">
    <property type="term" value="F:NADP binding"/>
    <property type="evidence" value="ECO:0007669"/>
    <property type="project" value="UniProtKB-UniRule"/>
</dbReference>
<dbReference type="AlphaFoldDB" id="A0A2G5RSL3"/>
<evidence type="ECO:0000313" key="9">
    <source>
        <dbReference type="EMBL" id="PIC05700.1"/>
    </source>
</evidence>
<gene>
    <name evidence="9" type="ORF">CS060_02870</name>
</gene>
<evidence type="ECO:0000256" key="3">
    <source>
        <dbReference type="ARBA" id="ARBA00022827"/>
    </source>
</evidence>
<keyword evidence="3 6" id="KW-0274">FAD</keyword>
<dbReference type="PRINTS" id="PR00368">
    <property type="entry name" value="FADPNR"/>
</dbReference>
<dbReference type="EC" id="1.18.1.2" evidence="6"/>
<protein>
    <recommendedName>
        <fullName evidence="6">Ferredoxin--NADP reductase</fullName>
        <shortName evidence="6">FNR</shortName>
        <shortName evidence="6">Fd-NADP(+) reductase</shortName>
        <ecNumber evidence="6">1.18.1.2</ecNumber>
    </recommendedName>
</protein>
<name>A0A2G5RSL3_9BACL</name>
<dbReference type="Proteomes" id="UP000230559">
    <property type="component" value="Unassembled WGS sequence"/>
</dbReference>
<comment type="subunit">
    <text evidence="1 6">Homodimer.</text>
</comment>
<dbReference type="InterPro" id="IPR036188">
    <property type="entry name" value="FAD/NAD-bd_sf"/>
</dbReference>
<sequence length="331" mass="36595">MKEDQKLYDITIIGGGPVGLFTAFYGGMRQASVKIIESLPQLGGQLSALYPEKYIYDVAGFPKIRAQQLIDNLKEQMSKFNPTVCLEQSVEKLEKLEDGTFKLTTNKEIHYSKAVIITAGNGAFQPRRLELESAVQYEGKNLHYFVDDLNKFAGQNVLVCGGGDSAVDWALMLEPIAKKVTIVHRRDKFRAHEHSVENLMNSSVDVKTPFVPVELIGDKNGIKQVVLEEVKTKARETIDVDAVIVNYGFISSLGPIKEWGLEIEKNCIKVNSKMETNIPGVYAAGDICTYEGKVKLIACGFGEAPTAVNNAKSYIDPNAKVQPLHSTSMFE</sequence>
<dbReference type="GO" id="GO:0050660">
    <property type="term" value="F:flavin adenine dinucleotide binding"/>
    <property type="evidence" value="ECO:0007669"/>
    <property type="project" value="UniProtKB-UniRule"/>
</dbReference>
<dbReference type="Gene3D" id="3.50.50.60">
    <property type="entry name" value="FAD/NAD(P)-binding domain"/>
    <property type="match status" value="2"/>
</dbReference>